<dbReference type="GO" id="GO:0016020">
    <property type="term" value="C:membrane"/>
    <property type="evidence" value="ECO:0007669"/>
    <property type="project" value="UniProtKB-SubCell"/>
</dbReference>
<dbReference type="PANTHER" id="PTHR38480">
    <property type="entry name" value="SLR0254 PROTEIN"/>
    <property type="match status" value="1"/>
</dbReference>
<dbReference type="STRING" id="69.GLE_5003"/>
<sequence>MLDTYRQVVTPEGVALHLRAAGPVPRALAYLLDLLARGAIYVALVQLLAIPFGQAGGALVMLASFALTWFYPVLFEVLMQGRTPGKWALGLRVVAADGAPVGWMAAFARNLLRVVDALPLFYAVGLATSLIDPWGRRLGDMVARTLVVHAPRQALLHEAVAAPAVAPDQLLLAHEQAAVVAFAERGPGLTAARQAELADLAEPLVHARGQAAVARLYGIANWLLGRR</sequence>
<dbReference type="RefSeq" id="WP_057949478.1">
    <property type="nucleotide sequence ID" value="NZ_CP067396.1"/>
</dbReference>
<gene>
    <name evidence="5" type="ORF">GLE_5003</name>
</gene>
<organism evidence="5 6">
    <name type="scientific">Lysobacter enzymogenes</name>
    <dbReference type="NCBI Taxonomy" id="69"/>
    <lineage>
        <taxon>Bacteria</taxon>
        <taxon>Pseudomonadati</taxon>
        <taxon>Pseudomonadota</taxon>
        <taxon>Gammaproteobacteria</taxon>
        <taxon>Lysobacterales</taxon>
        <taxon>Lysobacteraceae</taxon>
        <taxon>Lysobacter</taxon>
    </lineage>
</organism>
<comment type="subcellular location">
    <subcellularLocation>
        <location evidence="1">Membrane</location>
        <topology evidence="1">Multi-pass membrane protein</topology>
    </subcellularLocation>
</comment>
<keyword evidence="4" id="KW-0472">Membrane</keyword>
<evidence type="ECO:0000256" key="4">
    <source>
        <dbReference type="ARBA" id="ARBA00023136"/>
    </source>
</evidence>
<dbReference type="PANTHER" id="PTHR38480:SF1">
    <property type="entry name" value="SLR0254 PROTEIN"/>
    <property type="match status" value="1"/>
</dbReference>
<proteinExistence type="predicted"/>
<dbReference type="PATRIC" id="fig|69.6.peg.4931"/>
<evidence type="ECO:0000256" key="2">
    <source>
        <dbReference type="ARBA" id="ARBA00022692"/>
    </source>
</evidence>
<evidence type="ECO:0000256" key="3">
    <source>
        <dbReference type="ARBA" id="ARBA00022989"/>
    </source>
</evidence>
<reference evidence="5 6" key="1">
    <citation type="submission" date="2015-11" db="EMBL/GenBank/DDBJ databases">
        <title>Genome sequences of Lysobacter enzymogenes strain C3 and Lysobacter antibioticus ATCC 29479.</title>
        <authorList>
            <person name="Kobayashi D.Y."/>
        </authorList>
    </citation>
    <scope>NUCLEOTIDE SEQUENCE [LARGE SCALE GENOMIC DNA]</scope>
    <source>
        <strain evidence="5 6">C3</strain>
    </source>
</reference>
<name>A0A0S2DQ47_LYSEN</name>
<dbReference type="Pfam" id="PF06271">
    <property type="entry name" value="RDD"/>
    <property type="match status" value="1"/>
</dbReference>
<dbReference type="InterPro" id="IPR010432">
    <property type="entry name" value="RDD"/>
</dbReference>
<evidence type="ECO:0000256" key="1">
    <source>
        <dbReference type="ARBA" id="ARBA00004141"/>
    </source>
</evidence>
<keyword evidence="2" id="KW-0812">Transmembrane</keyword>
<dbReference type="KEGG" id="lez:GLE_5003"/>
<dbReference type="OrthoDB" id="9787732at2"/>
<dbReference type="Proteomes" id="UP000061569">
    <property type="component" value="Chromosome"/>
</dbReference>
<dbReference type="EMBL" id="CP013140">
    <property type="protein sequence ID" value="ALN60344.1"/>
    <property type="molecule type" value="Genomic_DNA"/>
</dbReference>
<keyword evidence="3" id="KW-1133">Transmembrane helix</keyword>
<evidence type="ECO:0000313" key="6">
    <source>
        <dbReference type="Proteomes" id="UP000061569"/>
    </source>
</evidence>
<protein>
    <submittedName>
        <fullName evidence="5">Uncharacterized protein</fullName>
    </submittedName>
</protein>
<evidence type="ECO:0000313" key="5">
    <source>
        <dbReference type="EMBL" id="ALN60344.1"/>
    </source>
</evidence>
<dbReference type="AlphaFoldDB" id="A0A0S2DQ47"/>
<accession>A0A0S2DQ47</accession>